<feature type="domain" description="ABC transporter" evidence="6">
    <location>
        <begin position="362"/>
        <end position="595"/>
    </location>
</feature>
<dbReference type="SUPFAM" id="SSF52540">
    <property type="entry name" value="P-loop containing nucleoside triphosphate hydrolases"/>
    <property type="match status" value="2"/>
</dbReference>
<dbReference type="HOGENOM" id="CLU_000604_86_7_11"/>
<dbReference type="PANTHER" id="PTHR43553">
    <property type="entry name" value="HEAVY METAL TRANSPORTER"/>
    <property type="match status" value="1"/>
</dbReference>
<evidence type="ECO:0000256" key="3">
    <source>
        <dbReference type="ARBA" id="ARBA00022741"/>
    </source>
</evidence>
<feature type="domain" description="ABC transporter" evidence="6">
    <location>
        <begin position="5"/>
        <end position="246"/>
    </location>
</feature>
<dbReference type="InterPro" id="IPR015856">
    <property type="entry name" value="ABC_transpr_CbiO/EcfA_su"/>
</dbReference>
<gene>
    <name evidence="7" type="ORF">HMPREF9004_1616</name>
</gene>
<dbReference type="Proteomes" id="UP000013015">
    <property type="component" value="Unassembled WGS sequence"/>
</dbReference>
<dbReference type="RefSeq" id="WP_005964210.1">
    <property type="nucleotide sequence ID" value="NZ_CP040505.1"/>
</dbReference>
<evidence type="ECO:0000313" key="7">
    <source>
        <dbReference type="EMBL" id="ENO17706.1"/>
    </source>
</evidence>
<dbReference type="STRING" id="888050.HMPREF9004_1616"/>
<keyword evidence="4" id="KW-0067">ATP-binding</keyword>
<dbReference type="Pfam" id="PF00005">
    <property type="entry name" value="ABC_tran"/>
    <property type="match status" value="2"/>
</dbReference>
<keyword evidence="8" id="KW-1185">Reference proteome</keyword>
<evidence type="ECO:0000313" key="8">
    <source>
        <dbReference type="Proteomes" id="UP000013015"/>
    </source>
</evidence>
<keyword evidence="3" id="KW-0547">Nucleotide-binding</keyword>
<dbReference type="InterPro" id="IPR027417">
    <property type="entry name" value="P-loop_NTPase"/>
</dbReference>
<dbReference type="PANTHER" id="PTHR43553:SF24">
    <property type="entry name" value="ENERGY-COUPLING FACTOR TRANSPORTER ATP-BINDING PROTEIN ECFA1"/>
    <property type="match status" value="1"/>
</dbReference>
<evidence type="ECO:0000256" key="1">
    <source>
        <dbReference type="ARBA" id="ARBA00005417"/>
    </source>
</evidence>
<dbReference type="CDD" id="cd03225">
    <property type="entry name" value="ABC_cobalt_CbiO_domain1"/>
    <property type="match status" value="2"/>
</dbReference>
<dbReference type="SMART" id="SM00382">
    <property type="entry name" value="AAA"/>
    <property type="match status" value="2"/>
</dbReference>
<organism evidence="7 8">
    <name type="scientific">Schaalia cardiffensis F0333</name>
    <dbReference type="NCBI Taxonomy" id="888050"/>
    <lineage>
        <taxon>Bacteria</taxon>
        <taxon>Bacillati</taxon>
        <taxon>Actinomycetota</taxon>
        <taxon>Actinomycetes</taxon>
        <taxon>Actinomycetales</taxon>
        <taxon>Actinomycetaceae</taxon>
        <taxon>Schaalia</taxon>
    </lineage>
</organism>
<reference evidence="7 8" key="1">
    <citation type="submission" date="2013-03" db="EMBL/GenBank/DDBJ databases">
        <title>Reference genome for the Human Microbiome Project.</title>
        <authorList>
            <person name="Aqrawi P."/>
            <person name="Ayvaz T."/>
            <person name="Bess C."/>
            <person name="Blankenburg K."/>
            <person name="Coyle M."/>
            <person name="Deng J."/>
            <person name="Forbes L."/>
            <person name="Fowler G."/>
            <person name="Francisco L."/>
            <person name="Fu Q."/>
            <person name="Gibbs R."/>
            <person name="Gross S."/>
            <person name="Gubbala S."/>
            <person name="Hale W."/>
            <person name="Hemphill L."/>
            <person name="Highlander S."/>
            <person name="Hirani K."/>
            <person name="Jackson L."/>
            <person name="Jakkamsetti A."/>
            <person name="Javaid M."/>
            <person name="Jayaseelan J.C."/>
            <person name="Jiang H."/>
            <person name="Joshi V."/>
            <person name="Korchina V."/>
            <person name="Kovar C."/>
            <person name="Lara F."/>
            <person name="Lee S."/>
            <person name="Liu Y."/>
            <person name="Mata R."/>
            <person name="Mathew T."/>
            <person name="Munidasa M."/>
            <person name="Muzny D."/>
            <person name="Nazareth L."/>
            <person name="Ngo R."/>
            <person name="Nguyen L."/>
            <person name="Nguyen N."/>
            <person name="Okwuonu G."/>
            <person name="Ongeri F."/>
            <person name="Palculict T."/>
            <person name="Patil S."/>
            <person name="Petrosino J."/>
            <person name="Pham C."/>
            <person name="Pham P."/>
            <person name="Pu L.-L."/>
            <person name="Qin X."/>
            <person name="Qu J."/>
            <person name="Reid J."/>
            <person name="Ross M."/>
            <person name="Ruth R."/>
            <person name="Saada N."/>
            <person name="San Lucas F."/>
            <person name="Santibanez J."/>
            <person name="Shang Y."/>
            <person name="Simmons D."/>
            <person name="Song X.-Z."/>
            <person name="Tang L.-Y."/>
            <person name="Thornton R."/>
            <person name="Warren J."/>
            <person name="Weissenberger G."/>
            <person name="Wilczek-Boney K."/>
            <person name="Worley K."/>
            <person name="Youmans B."/>
            <person name="Zhang J."/>
            <person name="Zhang L."/>
            <person name="Zhao Z."/>
            <person name="Zhou C."/>
            <person name="Zhu D."/>
            <person name="Zhu Y."/>
        </authorList>
    </citation>
    <scope>NUCLEOTIDE SEQUENCE [LARGE SCALE GENOMIC DNA]</scope>
    <source>
        <strain evidence="7 8">F0333</strain>
    </source>
</reference>
<feature type="region of interest" description="Disordered" evidence="5">
    <location>
        <begin position="285"/>
        <end position="360"/>
    </location>
</feature>
<evidence type="ECO:0000259" key="6">
    <source>
        <dbReference type="PROSITE" id="PS50893"/>
    </source>
</evidence>
<dbReference type="EMBL" id="AQHZ01000024">
    <property type="protein sequence ID" value="ENO17706.1"/>
    <property type="molecule type" value="Genomic_DNA"/>
</dbReference>
<accession>N6X1U8</accession>
<keyword evidence="7" id="KW-0378">Hydrolase</keyword>
<dbReference type="InterPro" id="IPR003593">
    <property type="entry name" value="AAA+_ATPase"/>
</dbReference>
<dbReference type="InterPro" id="IPR003439">
    <property type="entry name" value="ABC_transporter-like_ATP-bd"/>
</dbReference>
<protein>
    <submittedName>
        <fullName evidence="7">Cation ABC superfamily ATP binding cassette transporter ABC protein</fullName>
        <ecNumber evidence="7">3.6.3.-</ecNumber>
    </submittedName>
</protein>
<dbReference type="eggNOG" id="COG4172">
    <property type="taxonomic scope" value="Bacteria"/>
</dbReference>
<feature type="compositionally biased region" description="Basic and acidic residues" evidence="5">
    <location>
        <begin position="303"/>
        <end position="317"/>
    </location>
</feature>
<comment type="caution">
    <text evidence="7">The sequence shown here is derived from an EMBL/GenBank/DDBJ whole genome shotgun (WGS) entry which is preliminary data.</text>
</comment>
<dbReference type="InterPro" id="IPR050095">
    <property type="entry name" value="ECF_ABC_transporter_ATP-bd"/>
</dbReference>
<dbReference type="GO" id="GO:0016887">
    <property type="term" value="F:ATP hydrolysis activity"/>
    <property type="evidence" value="ECO:0007669"/>
    <property type="project" value="InterPro"/>
</dbReference>
<evidence type="ECO:0000256" key="2">
    <source>
        <dbReference type="ARBA" id="ARBA00022448"/>
    </source>
</evidence>
<dbReference type="Gene3D" id="3.40.50.300">
    <property type="entry name" value="P-loop containing nucleotide triphosphate hydrolases"/>
    <property type="match status" value="2"/>
</dbReference>
<evidence type="ECO:0000256" key="5">
    <source>
        <dbReference type="SAM" id="MobiDB-lite"/>
    </source>
</evidence>
<keyword evidence="2" id="KW-0813">Transport</keyword>
<proteinExistence type="inferred from homology"/>
<name>N6X1U8_9ACTO</name>
<dbReference type="PROSITE" id="PS50893">
    <property type="entry name" value="ABC_TRANSPORTER_2"/>
    <property type="match status" value="2"/>
</dbReference>
<dbReference type="GO" id="GO:0005524">
    <property type="term" value="F:ATP binding"/>
    <property type="evidence" value="ECO:0007669"/>
    <property type="project" value="UniProtKB-KW"/>
</dbReference>
<dbReference type="GO" id="GO:0042626">
    <property type="term" value="F:ATPase-coupled transmembrane transporter activity"/>
    <property type="evidence" value="ECO:0007669"/>
    <property type="project" value="TreeGrafter"/>
</dbReference>
<dbReference type="PATRIC" id="fig|888050.3.peg.1552"/>
<evidence type="ECO:0000256" key="4">
    <source>
        <dbReference type="ARBA" id="ARBA00022840"/>
    </source>
</evidence>
<sequence length="634" mass="69021">MSTLARLIEASVQYHGCEQRIPRTPLSLTLEEGTSTLLIGPSGCGKSSLSLTLNGLIPHSVPSSYRGSILVKGLEVADTDIAELSRLVGIVMQDPDAQIVTKCVWDEVCYALENLCMEREEIIERASRALHFLRIAHLAERDPWTLSGGQRQRVVLAGALALEPRLLILDEPTANLDPASAQDFHDALFTVMDEGTSILIVEHTLDELAHRVDAVYALDATGALIAQGRPEEVFSDHARELVSAGIRVPTAITLGLRLGLERPPLHPQAAVKMLASLPLSRLVHSTHTKENEDASPASQGRQRFNDEGTQENRRDTRAGVNTHNLPEHAPQQAHPPLSGAGLKHSTAWNLDPQHEQTPPPVLSLRSLEVNRGSTQILKGIDLDIFPGEMIALLGANGSGKTTLLRSLVGLEKPASGTIRVHGEELTGWNRPRSLRKAATLVTQNPEHQFVTSSVRNELAHSMRLARHPQERIDQVIASLLEEYGLKDLAEDNPFTLSGGQKRRLSVAAALTVPRDLLLLDEPTFGQDEHSIDALMTHMRNFARSGGSVLFATHDLELAASCADRVLILCAGRIAGSGDTTALMGDEQLLESCGLIPTPLARLCASARRRGIPVPAWTSWKDVPDLRTTSKDRRL</sequence>
<dbReference type="GO" id="GO:0043190">
    <property type="term" value="C:ATP-binding cassette (ABC) transporter complex"/>
    <property type="evidence" value="ECO:0007669"/>
    <property type="project" value="TreeGrafter"/>
</dbReference>
<dbReference type="EC" id="3.6.3.-" evidence="7"/>
<dbReference type="InterPro" id="IPR017871">
    <property type="entry name" value="ABC_transporter-like_CS"/>
</dbReference>
<dbReference type="PROSITE" id="PS00211">
    <property type="entry name" value="ABC_TRANSPORTER_1"/>
    <property type="match status" value="2"/>
</dbReference>
<comment type="similarity">
    <text evidence="1">Belongs to the ABC transporter superfamily.</text>
</comment>
<dbReference type="AlphaFoldDB" id="N6X1U8"/>